<sequence length="647" mass="73623">MRRLLQPLFRPQLNPWLYRSWRPISQASTSRLYKPLNPKRSEIRLLKLPQDTSAEFELVTVSLDDEPKYAALSYLWGDPKNYGQVTIKGHTVKVPDNLASAFLCALDVEYFRKQTHVKYLWADAICINQNDLEERSEQVQLMRRIFGSALFTFAWVGPKDYSLAFKTIQTLASIIDQNKTDSSMLLKSGFDLDWLRHHPHLCLETGPELTNNHLSDPWSSVSDFLQHEYWKRVWIFQEIVLTNELIFMGPGEVALTWPMLRDTAQNLCLLALKLQKEKTKPGFISDSAWSLLNGIKGWVVSSFACNLQATDDRDYIYGLLGVSGIPMTPDYSPENKASHVYTKYIAGWLKAARDQQTMHVHTPLAFLSIAGIGKFGHSDLPSWVPNYPKNETVAHPWCYGTSNFRSSVESSPADIDTYPYVVEATRSLFTWGVDMGAITLTTNPSGSDSEVLSSFMSLATSFTALYPQYISGIPSSQAIIKLISMNRQGTVSRELIDSAMNLTLCINCFNTFEHQPVKKTWGRDWDYRLFDMAFPKADLKQFGFGPDLISEINSWDRTRRTEALQGIMLPLYNRKFFETRDGYLGSANLEVMEGDRLCIISGYIEPVIVRPAAEGSFIFVGTAFAVDVDMEDTLRKMQPQGHWFELR</sequence>
<feature type="domain" description="Heterokaryon incompatibility" evidence="1">
    <location>
        <begin position="69"/>
        <end position="238"/>
    </location>
</feature>
<keyword evidence="3" id="KW-1185">Reference proteome</keyword>
<comment type="caution">
    <text evidence="2">The sequence shown here is derived from an EMBL/GenBank/DDBJ whole genome shotgun (WGS) entry which is preliminary data.</text>
</comment>
<dbReference type="Proteomes" id="UP000622797">
    <property type="component" value="Unassembled WGS sequence"/>
</dbReference>
<evidence type="ECO:0000313" key="3">
    <source>
        <dbReference type="Proteomes" id="UP000622797"/>
    </source>
</evidence>
<evidence type="ECO:0000259" key="1">
    <source>
        <dbReference type="Pfam" id="PF06985"/>
    </source>
</evidence>
<gene>
    <name evidence="2" type="ORF">FSARC_12462</name>
</gene>
<dbReference type="EMBL" id="JABEXW010000853">
    <property type="protein sequence ID" value="KAF4953168.1"/>
    <property type="molecule type" value="Genomic_DNA"/>
</dbReference>
<evidence type="ECO:0000313" key="2">
    <source>
        <dbReference type="EMBL" id="KAF4953168.1"/>
    </source>
</evidence>
<dbReference type="AlphaFoldDB" id="A0A8H4T8D3"/>
<dbReference type="PANTHER" id="PTHR24148">
    <property type="entry name" value="ANKYRIN REPEAT DOMAIN-CONTAINING PROTEIN 39 HOMOLOG-RELATED"/>
    <property type="match status" value="1"/>
</dbReference>
<proteinExistence type="predicted"/>
<protein>
    <recommendedName>
        <fullName evidence="1">Heterokaryon incompatibility domain-containing protein</fullName>
    </recommendedName>
</protein>
<reference evidence="2" key="2">
    <citation type="submission" date="2020-05" db="EMBL/GenBank/DDBJ databases">
        <authorList>
            <person name="Kim H.-S."/>
            <person name="Proctor R.H."/>
            <person name="Brown D.W."/>
        </authorList>
    </citation>
    <scope>NUCLEOTIDE SEQUENCE</scope>
    <source>
        <strain evidence="2">NRRL 20472</strain>
    </source>
</reference>
<dbReference type="InterPro" id="IPR010730">
    <property type="entry name" value="HET"/>
</dbReference>
<accession>A0A8H4T8D3</accession>
<name>A0A8H4T8D3_9HYPO</name>
<reference evidence="2" key="1">
    <citation type="journal article" date="2020" name="BMC Genomics">
        <title>Correction to: Identification and distribution of gene clusters required for synthesis of sphingolipid metabolism inhibitors in diverse species of the filamentous fungus Fusarium.</title>
        <authorList>
            <person name="Kim H.S."/>
            <person name="Lohmar J.M."/>
            <person name="Busman M."/>
            <person name="Brown D.W."/>
            <person name="Naumann T.A."/>
            <person name="Divon H.H."/>
            <person name="Lysoe E."/>
            <person name="Uhlig S."/>
            <person name="Proctor R.H."/>
        </authorList>
    </citation>
    <scope>NUCLEOTIDE SEQUENCE</scope>
    <source>
        <strain evidence="2">NRRL 20472</strain>
    </source>
</reference>
<organism evidence="2 3">
    <name type="scientific">Fusarium sarcochroum</name>
    <dbReference type="NCBI Taxonomy" id="1208366"/>
    <lineage>
        <taxon>Eukaryota</taxon>
        <taxon>Fungi</taxon>
        <taxon>Dikarya</taxon>
        <taxon>Ascomycota</taxon>
        <taxon>Pezizomycotina</taxon>
        <taxon>Sordariomycetes</taxon>
        <taxon>Hypocreomycetidae</taxon>
        <taxon>Hypocreales</taxon>
        <taxon>Nectriaceae</taxon>
        <taxon>Fusarium</taxon>
        <taxon>Fusarium lateritium species complex</taxon>
    </lineage>
</organism>
<dbReference type="OrthoDB" id="2157530at2759"/>
<dbReference type="InterPro" id="IPR052895">
    <property type="entry name" value="HetReg/Transcr_Mod"/>
</dbReference>
<dbReference type="Pfam" id="PF06985">
    <property type="entry name" value="HET"/>
    <property type="match status" value="1"/>
</dbReference>
<dbReference type="PANTHER" id="PTHR24148:SF73">
    <property type="entry name" value="HET DOMAIN PROTEIN (AFU_ORTHOLOGUE AFUA_8G01020)"/>
    <property type="match status" value="1"/>
</dbReference>